<reference evidence="4 6" key="2">
    <citation type="submission" date="2018-12" db="EMBL/GenBank/DDBJ databases">
        <title>Streptomyces griseoviridis F1-27 complete genome.</title>
        <authorList>
            <person name="Mariita R.M."/>
            <person name="Sello J.K."/>
        </authorList>
    </citation>
    <scope>NUCLEOTIDE SEQUENCE [LARGE SCALE GENOMIC DNA]</scope>
    <source>
        <strain evidence="4 6">F1-27</strain>
    </source>
</reference>
<dbReference type="KEGG" id="sgd:ELQ87_21155"/>
<evidence type="ECO:0000313" key="7">
    <source>
        <dbReference type="Proteomes" id="UP000501753"/>
    </source>
</evidence>
<sequence>MEMNATTVAIAAGGTGLLGCMGLVLTVIVILGVIVQCAIGVLLWPLVLICHIFGCGGGGGGGGGASYDQQQVQSAYQSDGKGALADGSVPADLLEAIKAAGRECTQIGPVVIASQIQAESRWDKGLVGPDGREGISQMPKDKFEEFGKDDDDNGKTSALDAEDSIRAQGRYLCSLEGEVNKLLADGSVVGGSLDLTLTAYDVGLDAVKAAKGVPKTARSQGYIAGIRSQFALYGGAIKPPDGEPYPTDSAYPSFSASPPAE</sequence>
<feature type="transmembrane region" description="Helical" evidence="2">
    <location>
        <begin position="21"/>
        <end position="47"/>
    </location>
</feature>
<gene>
    <name evidence="5" type="ORF">DDJ31_18120</name>
    <name evidence="4" type="ORF">ELQ87_21155</name>
</gene>
<dbReference type="Proteomes" id="UP000501753">
    <property type="component" value="Chromosome"/>
</dbReference>
<dbReference type="AlphaFoldDB" id="A0A3S9ZFM4"/>
<dbReference type="InterPro" id="IPR023346">
    <property type="entry name" value="Lysozyme-like_dom_sf"/>
</dbReference>
<evidence type="ECO:0000313" key="4">
    <source>
        <dbReference type="EMBL" id="AZS86477.1"/>
    </source>
</evidence>
<keyword evidence="2" id="KW-0812">Transmembrane</keyword>
<dbReference type="Pfam" id="PF01464">
    <property type="entry name" value="SLT"/>
    <property type="match status" value="1"/>
</dbReference>
<dbReference type="Gene3D" id="1.10.530.10">
    <property type="match status" value="1"/>
</dbReference>
<name>A0A3S9ZFM4_STRGD</name>
<keyword evidence="2" id="KW-0472">Membrane</keyword>
<feature type="compositionally biased region" description="Low complexity" evidence="1">
    <location>
        <begin position="249"/>
        <end position="261"/>
    </location>
</feature>
<keyword evidence="2" id="KW-1133">Transmembrane helix</keyword>
<evidence type="ECO:0000256" key="1">
    <source>
        <dbReference type="SAM" id="MobiDB-lite"/>
    </source>
</evidence>
<feature type="domain" description="Transglycosylase SLT" evidence="3">
    <location>
        <begin position="106"/>
        <end position="216"/>
    </location>
</feature>
<feature type="region of interest" description="Disordered" evidence="1">
    <location>
        <begin position="237"/>
        <end position="261"/>
    </location>
</feature>
<keyword evidence="7" id="KW-1185">Reference proteome</keyword>
<evidence type="ECO:0000259" key="3">
    <source>
        <dbReference type="Pfam" id="PF01464"/>
    </source>
</evidence>
<dbReference type="EMBL" id="CP029078">
    <property type="protein sequence ID" value="QCN86659.1"/>
    <property type="molecule type" value="Genomic_DNA"/>
</dbReference>
<dbReference type="OrthoDB" id="9815778at2"/>
<evidence type="ECO:0000256" key="2">
    <source>
        <dbReference type="SAM" id="Phobius"/>
    </source>
</evidence>
<reference evidence="5 7" key="1">
    <citation type="submission" date="2018-04" db="EMBL/GenBank/DDBJ databases">
        <title>Complete genome sequences of Streptomyces griseoviridis K61 and characterization of antagonistic properties of biological control agents.</title>
        <authorList>
            <person name="Mariita R.M."/>
            <person name="Sello J.K."/>
        </authorList>
    </citation>
    <scope>NUCLEOTIDE SEQUENCE [LARGE SCALE GENOMIC DNA]</scope>
    <source>
        <strain evidence="5 7">K61</strain>
    </source>
</reference>
<evidence type="ECO:0000313" key="6">
    <source>
        <dbReference type="Proteomes" id="UP000271291"/>
    </source>
</evidence>
<dbReference type="EMBL" id="CP034687">
    <property type="protein sequence ID" value="AZS86477.1"/>
    <property type="molecule type" value="Genomic_DNA"/>
</dbReference>
<organism evidence="4 6">
    <name type="scientific">Streptomyces griseoviridis</name>
    <dbReference type="NCBI Taxonomy" id="45398"/>
    <lineage>
        <taxon>Bacteria</taxon>
        <taxon>Bacillati</taxon>
        <taxon>Actinomycetota</taxon>
        <taxon>Actinomycetes</taxon>
        <taxon>Kitasatosporales</taxon>
        <taxon>Streptomycetaceae</taxon>
        <taxon>Streptomyces</taxon>
    </lineage>
</organism>
<dbReference type="InterPro" id="IPR008258">
    <property type="entry name" value="Transglycosylase_SLT_dom_1"/>
</dbReference>
<accession>A0A3S9ZFM4</accession>
<evidence type="ECO:0000313" key="5">
    <source>
        <dbReference type="EMBL" id="QCN86659.1"/>
    </source>
</evidence>
<dbReference type="Proteomes" id="UP000271291">
    <property type="component" value="Chromosome"/>
</dbReference>
<dbReference type="SUPFAM" id="SSF53955">
    <property type="entry name" value="Lysozyme-like"/>
    <property type="match status" value="1"/>
</dbReference>
<proteinExistence type="predicted"/>
<protein>
    <submittedName>
        <fullName evidence="4">Lytic transglycosylase domain-containing protein</fullName>
    </submittedName>
</protein>